<dbReference type="Proteomes" id="UP000663570">
    <property type="component" value="Chromosome"/>
</dbReference>
<keyword evidence="2" id="KW-1003">Cell membrane</keyword>
<keyword evidence="7 8" id="KW-0472">Membrane</keyword>
<protein>
    <submittedName>
        <fullName evidence="10">Exosortase A</fullName>
        <ecNumber evidence="10">3.4.22.-</ecNumber>
    </submittedName>
</protein>
<evidence type="ECO:0000256" key="6">
    <source>
        <dbReference type="ARBA" id="ARBA00022989"/>
    </source>
</evidence>
<keyword evidence="5 10" id="KW-0378">Hydrolase</keyword>
<comment type="subcellular location">
    <subcellularLocation>
        <location evidence="1">Cell membrane</location>
        <topology evidence="1">Multi-pass membrane protein</topology>
    </subcellularLocation>
</comment>
<dbReference type="Pfam" id="PF11984">
    <property type="entry name" value="DUF3485"/>
    <property type="match status" value="1"/>
</dbReference>
<dbReference type="RefSeq" id="WP_206255433.1">
    <property type="nucleotide sequence ID" value="NZ_CP071060.1"/>
</dbReference>
<dbReference type="InterPro" id="IPR014263">
    <property type="entry name" value="Methanolan_biosynth_EpsI"/>
</dbReference>
<evidence type="ECO:0000256" key="7">
    <source>
        <dbReference type="ARBA" id="ARBA00023136"/>
    </source>
</evidence>
<dbReference type="EMBL" id="CP071060">
    <property type="protein sequence ID" value="QSI78141.1"/>
    <property type="molecule type" value="Genomic_DNA"/>
</dbReference>
<evidence type="ECO:0000256" key="8">
    <source>
        <dbReference type="SAM" id="Phobius"/>
    </source>
</evidence>
<keyword evidence="3" id="KW-0645">Protease</keyword>
<name>A0ABX7M8S1_9RHOO</name>
<evidence type="ECO:0000313" key="10">
    <source>
        <dbReference type="EMBL" id="QSI78141.1"/>
    </source>
</evidence>
<feature type="transmembrane region" description="Helical" evidence="8">
    <location>
        <begin position="257"/>
        <end position="277"/>
    </location>
</feature>
<dbReference type="GO" id="GO:0016787">
    <property type="term" value="F:hydrolase activity"/>
    <property type="evidence" value="ECO:0007669"/>
    <property type="project" value="UniProtKB-KW"/>
</dbReference>
<dbReference type="NCBIfam" id="TIGR04178">
    <property type="entry name" value="exo_archaeo"/>
    <property type="match status" value="1"/>
</dbReference>
<keyword evidence="4 8" id="KW-0812">Transmembrane</keyword>
<feature type="transmembrane region" description="Helical" evidence="8">
    <location>
        <begin position="49"/>
        <end position="67"/>
    </location>
</feature>
<dbReference type="NCBIfam" id="TIGR03109">
    <property type="entry name" value="exosort_XrtA"/>
    <property type="match status" value="1"/>
</dbReference>
<accession>A0ABX7M8S1</accession>
<reference evidence="10 11" key="1">
    <citation type="submission" date="2021-02" db="EMBL/GenBank/DDBJ databases">
        <title>Niveibacterium changnyeongensis HC41.</title>
        <authorList>
            <person name="Kang M."/>
        </authorList>
    </citation>
    <scope>NUCLEOTIDE SEQUENCE [LARGE SCALE GENOMIC DNA]</scope>
    <source>
        <strain evidence="10 11">HC41</strain>
    </source>
</reference>
<evidence type="ECO:0000313" key="11">
    <source>
        <dbReference type="Proteomes" id="UP000663570"/>
    </source>
</evidence>
<keyword evidence="6 8" id="KW-1133">Transmembrane helix</keyword>
<keyword evidence="11" id="KW-1185">Reference proteome</keyword>
<dbReference type="InterPro" id="IPR019127">
    <property type="entry name" value="Exosortase"/>
</dbReference>
<dbReference type="InterPro" id="IPR026392">
    <property type="entry name" value="Exo/Archaeosortase_dom"/>
</dbReference>
<evidence type="ECO:0000256" key="3">
    <source>
        <dbReference type="ARBA" id="ARBA00022670"/>
    </source>
</evidence>
<feature type="transmembrane region" description="Helical" evidence="8">
    <location>
        <begin position="16"/>
        <end position="37"/>
    </location>
</feature>
<dbReference type="InterPro" id="IPR017540">
    <property type="entry name" value="Exosortase-1"/>
</dbReference>
<dbReference type="InterPro" id="IPR013426">
    <property type="entry name" value="EpsH-like"/>
</dbReference>
<dbReference type="NCBIfam" id="TIGR02602">
    <property type="entry name" value="8TM_EpsH"/>
    <property type="match status" value="1"/>
</dbReference>
<evidence type="ECO:0000256" key="1">
    <source>
        <dbReference type="ARBA" id="ARBA00004651"/>
    </source>
</evidence>
<proteinExistence type="predicted"/>
<organism evidence="10 11">
    <name type="scientific">Niveibacterium microcysteis</name>
    <dbReference type="NCBI Taxonomy" id="2811415"/>
    <lineage>
        <taxon>Bacteria</taxon>
        <taxon>Pseudomonadati</taxon>
        <taxon>Pseudomonadota</taxon>
        <taxon>Betaproteobacteria</taxon>
        <taxon>Rhodocyclales</taxon>
        <taxon>Rhodocyclaceae</taxon>
        <taxon>Niveibacterium</taxon>
    </lineage>
</organism>
<feature type="domain" description="Methanolan biosynthesis EpsI" evidence="9">
    <location>
        <begin position="313"/>
        <end position="505"/>
    </location>
</feature>
<sequence length="514" mass="56477">MSTATMDAVKTSSSGALIISSGLAAFALVVGLFWPTAREMASIWWRSETFAHGLVVVPISLWLLWGMRDQLLRQSLRPAPIALIPLAVAGFAWLAGESASVAAVTHFALVAMVCAALWCVWGNALARTAVFPLAFLFFGVPFGEFLIPTLMNHTADFTVAALRLTGVPVFREGNSFVIPSGAWSVVEACSGIRYLIASVMVGVLFAWLNYRTLRRRLLFILAATLVPLVANWLRAYLIVMLGHLSGNKIATGVDHLIYGWLFFGVVIVALFWVGSFWRESDAAESGVEPSTDRLATTPPASTRAIAVCCFGILAVLLVWRPLEAWLAATPGAAAYTLEAPHATAGWVMTNEPPVAGWQPTYVGERARLVRTYRHGDDVVTLFIAYYASQTPGHELVQWDNRFVTAEDKRWRYGGEQPDQFSNGYDLLRTQLLGEPDRLEVWSWLWLGDSVTSDPKRAKLALVADRFAHRPDDSAAVIVIARKGEGLPEARGLVERFVLAHQAEIERVLRATPRS</sequence>
<evidence type="ECO:0000256" key="4">
    <source>
        <dbReference type="ARBA" id="ARBA00022692"/>
    </source>
</evidence>
<evidence type="ECO:0000256" key="5">
    <source>
        <dbReference type="ARBA" id="ARBA00022801"/>
    </source>
</evidence>
<gene>
    <name evidence="10" type="primary">xrtA</name>
    <name evidence="10" type="ORF">JY500_05740</name>
</gene>
<dbReference type="NCBIfam" id="TIGR02914">
    <property type="entry name" value="EpsI_fam"/>
    <property type="match status" value="1"/>
</dbReference>
<feature type="transmembrane region" description="Helical" evidence="8">
    <location>
        <begin position="101"/>
        <end position="121"/>
    </location>
</feature>
<evidence type="ECO:0000256" key="2">
    <source>
        <dbReference type="ARBA" id="ARBA00022475"/>
    </source>
</evidence>
<dbReference type="Pfam" id="PF09721">
    <property type="entry name" value="Exosortase_EpsH"/>
    <property type="match status" value="1"/>
</dbReference>
<dbReference type="EC" id="3.4.22.-" evidence="10"/>
<feature type="transmembrane region" description="Helical" evidence="8">
    <location>
        <begin position="217"/>
        <end position="237"/>
    </location>
</feature>
<feature type="transmembrane region" description="Helical" evidence="8">
    <location>
        <begin position="192"/>
        <end position="210"/>
    </location>
</feature>
<evidence type="ECO:0000259" key="9">
    <source>
        <dbReference type="Pfam" id="PF11984"/>
    </source>
</evidence>
<feature type="transmembrane region" description="Helical" evidence="8">
    <location>
        <begin position="300"/>
        <end position="319"/>
    </location>
</feature>
<feature type="transmembrane region" description="Helical" evidence="8">
    <location>
        <begin position="79"/>
        <end position="95"/>
    </location>
</feature>
<feature type="transmembrane region" description="Helical" evidence="8">
    <location>
        <begin position="128"/>
        <end position="147"/>
    </location>
</feature>